<dbReference type="NCBIfam" id="TIGR02795">
    <property type="entry name" value="tol_pal_ybgF"/>
    <property type="match status" value="1"/>
</dbReference>
<accession>A0A0K8P3B7</accession>
<dbReference type="Pfam" id="PF13525">
    <property type="entry name" value="YfiO"/>
    <property type="match status" value="1"/>
</dbReference>
<keyword evidence="2" id="KW-0132">Cell division</keyword>
<keyword evidence="2" id="KW-0131">Cell cycle</keyword>
<protein>
    <recommendedName>
        <fullName evidence="2">Cell division coordinator CpoB</fullName>
    </recommendedName>
</protein>
<feature type="domain" description="YbgF trimerisation" evidence="4">
    <location>
        <begin position="83"/>
        <end position="148"/>
    </location>
</feature>
<dbReference type="InterPro" id="IPR011990">
    <property type="entry name" value="TPR-like_helical_dom_sf"/>
</dbReference>
<evidence type="ECO:0000313" key="6">
    <source>
        <dbReference type="Proteomes" id="UP000037660"/>
    </source>
</evidence>
<comment type="subcellular location">
    <subcellularLocation>
        <location evidence="2">Periplasm</location>
    </subcellularLocation>
</comment>
<evidence type="ECO:0000256" key="1">
    <source>
        <dbReference type="ARBA" id="ARBA00022729"/>
    </source>
</evidence>
<feature type="coiled-coil region" evidence="2">
    <location>
        <begin position="45"/>
        <end position="129"/>
    </location>
</feature>
<gene>
    <name evidence="2" type="primary">cpoB</name>
    <name evidence="5" type="ORF">ISF6_2495</name>
</gene>
<dbReference type="HAMAP" id="MF_02066">
    <property type="entry name" value="CpoB"/>
    <property type="match status" value="1"/>
</dbReference>
<dbReference type="SUPFAM" id="SSF48452">
    <property type="entry name" value="TPR-like"/>
    <property type="match status" value="1"/>
</dbReference>
<evidence type="ECO:0000259" key="4">
    <source>
        <dbReference type="Pfam" id="PF16331"/>
    </source>
</evidence>
<comment type="similarity">
    <text evidence="2">Belongs to the CpoB family.</text>
</comment>
<comment type="function">
    <text evidence="2">Mediates coordination of peptidoglycan synthesis and outer membrane constriction during cell division.</text>
</comment>
<name>A0A0K8P3B7_PISS1</name>
<dbReference type="GO" id="GO:0030288">
    <property type="term" value="C:outer membrane-bounded periplasmic space"/>
    <property type="evidence" value="ECO:0007669"/>
    <property type="project" value="UniProtKB-UniRule"/>
</dbReference>
<feature type="domain" description="Outer membrane lipoprotein BamD-like" evidence="3">
    <location>
        <begin position="161"/>
        <end position="283"/>
    </location>
</feature>
<evidence type="ECO:0000259" key="3">
    <source>
        <dbReference type="Pfam" id="PF13525"/>
    </source>
</evidence>
<dbReference type="InterPro" id="IPR014162">
    <property type="entry name" value="CpoB_C"/>
</dbReference>
<dbReference type="AlphaFoldDB" id="A0A0K8P3B7"/>
<reference evidence="5 6" key="2">
    <citation type="journal article" date="2016" name="Science">
        <title>A bacterium that degrades and assimilates poly(ethylene terephthalate).</title>
        <authorList>
            <person name="Yoshida S."/>
            <person name="Hiraga K."/>
            <person name="Takehana T."/>
            <person name="Taniguchi I."/>
            <person name="Yamaji H."/>
            <person name="Maeda Y."/>
            <person name="Toyohara K."/>
            <person name="Miyamoto K."/>
            <person name="Kimura Y."/>
            <person name="Oda K."/>
        </authorList>
    </citation>
    <scope>NUCLEOTIDE SEQUENCE [LARGE SCALE GENOMIC DNA]</scope>
    <source>
        <strain evidence="6">NBRC 110686 / TISTR 2288 / 201-F6</strain>
    </source>
</reference>
<keyword evidence="2" id="KW-0175">Coiled coil</keyword>
<dbReference type="GO" id="GO:0070206">
    <property type="term" value="P:protein trimerization"/>
    <property type="evidence" value="ECO:0007669"/>
    <property type="project" value="InterPro"/>
</dbReference>
<dbReference type="GO" id="GO:0043093">
    <property type="term" value="P:FtsZ-dependent cytokinesis"/>
    <property type="evidence" value="ECO:0007669"/>
    <property type="project" value="UniProtKB-UniRule"/>
</dbReference>
<evidence type="ECO:0000313" key="5">
    <source>
        <dbReference type="EMBL" id="GAP36655.1"/>
    </source>
</evidence>
<reference evidence="6" key="1">
    <citation type="submission" date="2015-07" db="EMBL/GenBank/DDBJ databases">
        <title>Discovery of a poly(ethylene terephthalate assimilation.</title>
        <authorList>
            <person name="Yoshida S."/>
            <person name="Hiraga K."/>
            <person name="Takehana T."/>
            <person name="Taniguchi I."/>
            <person name="Yamaji H."/>
            <person name="Maeda Y."/>
            <person name="Toyohara K."/>
            <person name="Miyamoto K."/>
            <person name="Kimura Y."/>
            <person name="Oda K."/>
        </authorList>
    </citation>
    <scope>NUCLEOTIDE SEQUENCE [LARGE SCALE GENOMIC DNA]</scope>
    <source>
        <strain evidence="6">NBRC 110686 / TISTR 2288 / 201-F6</strain>
    </source>
</reference>
<proteinExistence type="inferred from homology"/>
<dbReference type="InterPro" id="IPR034706">
    <property type="entry name" value="CpoB"/>
</dbReference>
<keyword evidence="6" id="KW-1185">Reference proteome</keyword>
<evidence type="ECO:0000256" key="2">
    <source>
        <dbReference type="HAMAP-Rule" id="MF_02066"/>
    </source>
</evidence>
<dbReference type="InterPro" id="IPR039565">
    <property type="entry name" value="BamD-like"/>
</dbReference>
<dbReference type="STRING" id="1547922.ISF6_2495"/>
<keyword evidence="1 2" id="KW-0732">Signal</keyword>
<dbReference type="InterPro" id="IPR032519">
    <property type="entry name" value="YbgF_tri"/>
</dbReference>
<dbReference type="Proteomes" id="UP000037660">
    <property type="component" value="Unassembled WGS sequence"/>
</dbReference>
<keyword evidence="2" id="KW-0574">Periplasm</keyword>
<sequence length="283" mass="31238">MPSMASFAGRRPAPGRSGVLRWMGGLLVAAAALASLPAHAGLFDDDEARRAILDLRTRLDQLSEQARARDTERAGQIAQQQTALTEQLTQLRRSLLDLNNQLDLLRADNAKLRGQNEQLARDVAELQRGQKDLRQGVDDRLRQFEPQKVSVDGQEISVDPEEKRLYDAAMAQIRASDFAGAVAGLQAFQRRYPASGYNESVLYWLGNAQYARRDCKEATTSFRSLVASAPGHPRAPEALLSIANCQSEQKDTRGARRTLDELVKTYPNSEAAVAARERLAALK</sequence>
<dbReference type="Pfam" id="PF16331">
    <property type="entry name" value="TolA_bind_tri"/>
    <property type="match status" value="1"/>
</dbReference>
<dbReference type="EMBL" id="BBYR01000037">
    <property type="protein sequence ID" value="GAP36655.1"/>
    <property type="molecule type" value="Genomic_DNA"/>
</dbReference>
<organism evidence="5 6">
    <name type="scientific">Piscinibacter sakaiensis</name>
    <name type="common">Ideonella sakaiensis</name>
    <dbReference type="NCBI Taxonomy" id="1547922"/>
    <lineage>
        <taxon>Bacteria</taxon>
        <taxon>Pseudomonadati</taxon>
        <taxon>Pseudomonadota</taxon>
        <taxon>Betaproteobacteria</taxon>
        <taxon>Burkholderiales</taxon>
        <taxon>Sphaerotilaceae</taxon>
        <taxon>Piscinibacter</taxon>
    </lineage>
</organism>
<dbReference type="Gene3D" id="1.25.40.10">
    <property type="entry name" value="Tetratricopeptide repeat domain"/>
    <property type="match status" value="1"/>
</dbReference>
<comment type="caution">
    <text evidence="5">The sequence shown here is derived from an EMBL/GenBank/DDBJ whole genome shotgun (WGS) entry which is preliminary data.</text>
</comment>